<feature type="domain" description="Glycosyltransferase 2-like" evidence="1">
    <location>
        <begin position="13"/>
        <end position="138"/>
    </location>
</feature>
<dbReference type="Pfam" id="PF00535">
    <property type="entry name" value="Glycos_transf_2"/>
    <property type="match status" value="1"/>
</dbReference>
<reference evidence="2 3" key="1">
    <citation type="journal article" date="2019" name="Int. J. Syst. Evol. Microbiol.">
        <title>The Global Catalogue of Microorganisms (GCM) 10K type strain sequencing project: providing services to taxonomists for standard genome sequencing and annotation.</title>
        <authorList>
            <consortium name="The Broad Institute Genomics Platform"/>
            <consortium name="The Broad Institute Genome Sequencing Center for Infectious Disease"/>
            <person name="Wu L."/>
            <person name="Ma J."/>
        </authorList>
    </citation>
    <scope>NUCLEOTIDE SEQUENCE [LARGE SCALE GENOMIC DNA]</scope>
    <source>
        <strain evidence="2 3">SKJ47</strain>
    </source>
</reference>
<dbReference type="InterPro" id="IPR050834">
    <property type="entry name" value="Glycosyltransf_2"/>
</dbReference>
<dbReference type="AlphaFoldDB" id="A0ABD5UWU5"/>
<dbReference type="RefSeq" id="WP_379740754.1">
    <property type="nucleotide sequence ID" value="NZ_JBHSVN010000001.1"/>
</dbReference>
<sequence length="301" mass="34456">MTGCEECSNQFVSIVIPAYSDPEGLRTTLKSAIDQSYNDFEIIVAITPTSGETLEVAEEFKTKYPDIVHIVKVVETGRAKARNEGIAETRGDIIAFVDADIWLEPNWLKCAVTDLRKNDAEYLACQVKISLDEGGERFVERYDQALSIPVQHYVEDYNFAPTAALLLTRELIREVDHFDPELTSGEDRELGNRVYNKGYDLAVSDCEVYHPPRTTIWEQIQKAIRIGIGMEQLRNRYPDRYSFPSLFSPLSYAPPSPKRLKSRLTSNSYTTSLIESIGFYLFNYTLKLFQQFGRWKQFLSN</sequence>
<keyword evidence="2" id="KW-0808">Transferase</keyword>
<dbReference type="InterPro" id="IPR029044">
    <property type="entry name" value="Nucleotide-diphossugar_trans"/>
</dbReference>
<keyword evidence="2" id="KW-0328">Glycosyltransferase</keyword>
<accession>A0ABD5UWU5</accession>
<comment type="caution">
    <text evidence="2">The sequence shown here is derived from an EMBL/GenBank/DDBJ whole genome shotgun (WGS) entry which is preliminary data.</text>
</comment>
<dbReference type="SUPFAM" id="SSF53448">
    <property type="entry name" value="Nucleotide-diphospho-sugar transferases"/>
    <property type="match status" value="1"/>
</dbReference>
<organism evidence="2 3">
    <name type="scientific">Halopenitus salinus</name>
    <dbReference type="NCBI Taxonomy" id="1198295"/>
    <lineage>
        <taxon>Archaea</taxon>
        <taxon>Methanobacteriati</taxon>
        <taxon>Methanobacteriota</taxon>
        <taxon>Stenosarchaea group</taxon>
        <taxon>Halobacteria</taxon>
        <taxon>Halobacteriales</taxon>
        <taxon>Haloferacaceae</taxon>
        <taxon>Halopenitus</taxon>
    </lineage>
</organism>
<evidence type="ECO:0000313" key="3">
    <source>
        <dbReference type="Proteomes" id="UP001596296"/>
    </source>
</evidence>
<proteinExistence type="predicted"/>
<dbReference type="Proteomes" id="UP001596296">
    <property type="component" value="Unassembled WGS sequence"/>
</dbReference>
<gene>
    <name evidence="2" type="ORF">ACFQE9_04135</name>
</gene>
<evidence type="ECO:0000313" key="2">
    <source>
        <dbReference type="EMBL" id="MFC6891807.1"/>
    </source>
</evidence>
<dbReference type="EMBL" id="JBHSXL010000003">
    <property type="protein sequence ID" value="MFC6891807.1"/>
    <property type="molecule type" value="Genomic_DNA"/>
</dbReference>
<dbReference type="InterPro" id="IPR001173">
    <property type="entry name" value="Glyco_trans_2-like"/>
</dbReference>
<keyword evidence="3" id="KW-1185">Reference proteome</keyword>
<dbReference type="Gene3D" id="3.90.550.10">
    <property type="entry name" value="Spore Coat Polysaccharide Biosynthesis Protein SpsA, Chain A"/>
    <property type="match status" value="1"/>
</dbReference>
<dbReference type="GO" id="GO:0016757">
    <property type="term" value="F:glycosyltransferase activity"/>
    <property type="evidence" value="ECO:0007669"/>
    <property type="project" value="UniProtKB-KW"/>
</dbReference>
<dbReference type="EC" id="2.4.-.-" evidence="2"/>
<protein>
    <submittedName>
        <fullName evidence="2">Glycosyltransferase</fullName>
        <ecNumber evidence="2">2.4.-.-</ecNumber>
    </submittedName>
</protein>
<dbReference type="PANTHER" id="PTHR43685">
    <property type="entry name" value="GLYCOSYLTRANSFERASE"/>
    <property type="match status" value="1"/>
</dbReference>
<dbReference type="PANTHER" id="PTHR43685:SF2">
    <property type="entry name" value="GLYCOSYLTRANSFERASE 2-LIKE DOMAIN-CONTAINING PROTEIN"/>
    <property type="match status" value="1"/>
</dbReference>
<evidence type="ECO:0000259" key="1">
    <source>
        <dbReference type="Pfam" id="PF00535"/>
    </source>
</evidence>
<name>A0ABD5UWU5_9EURY</name>